<evidence type="ECO:0000313" key="1">
    <source>
        <dbReference type="EMBL" id="OGZ24906.1"/>
    </source>
</evidence>
<protein>
    <recommendedName>
        <fullName evidence="3">GlcNAc-PI de-N-acetylase</fullName>
    </recommendedName>
</protein>
<dbReference type="GO" id="GO:0016811">
    <property type="term" value="F:hydrolase activity, acting on carbon-nitrogen (but not peptide) bonds, in linear amides"/>
    <property type="evidence" value="ECO:0007669"/>
    <property type="project" value="TreeGrafter"/>
</dbReference>
<dbReference type="Proteomes" id="UP000178647">
    <property type="component" value="Unassembled WGS sequence"/>
</dbReference>
<accession>A0A1G2EGL5</accession>
<name>A0A1G2EGL5_9BACT</name>
<proteinExistence type="predicted"/>
<dbReference type="AlphaFoldDB" id="A0A1G2EGL5"/>
<reference evidence="1 2" key="1">
    <citation type="journal article" date="2016" name="Nat. Commun.">
        <title>Thousands of microbial genomes shed light on interconnected biogeochemical processes in an aquifer system.</title>
        <authorList>
            <person name="Anantharaman K."/>
            <person name="Brown C.T."/>
            <person name="Hug L.A."/>
            <person name="Sharon I."/>
            <person name="Castelle C.J."/>
            <person name="Probst A.J."/>
            <person name="Thomas B.C."/>
            <person name="Singh A."/>
            <person name="Wilkins M.J."/>
            <person name="Karaoz U."/>
            <person name="Brodie E.L."/>
            <person name="Williams K.H."/>
            <person name="Hubbard S.S."/>
            <person name="Banfield J.F."/>
        </authorList>
    </citation>
    <scope>NUCLEOTIDE SEQUENCE [LARGE SCALE GENOMIC DNA]</scope>
</reference>
<gene>
    <name evidence="1" type="ORF">A2896_02140</name>
</gene>
<dbReference type="STRING" id="1801672.A2896_02140"/>
<dbReference type="PANTHER" id="PTHR12993">
    <property type="entry name" value="N-ACETYLGLUCOSAMINYL-PHOSPHATIDYLINOSITOL DE-N-ACETYLASE-RELATED"/>
    <property type="match status" value="1"/>
</dbReference>
<dbReference type="Gene3D" id="3.40.50.10320">
    <property type="entry name" value="LmbE-like"/>
    <property type="match status" value="1"/>
</dbReference>
<dbReference type="InterPro" id="IPR024078">
    <property type="entry name" value="LmbE-like_dom_sf"/>
</dbReference>
<comment type="caution">
    <text evidence="1">The sequence shown here is derived from an EMBL/GenBank/DDBJ whole genome shotgun (WGS) entry which is preliminary data.</text>
</comment>
<dbReference type="Pfam" id="PF02585">
    <property type="entry name" value="PIG-L"/>
    <property type="match status" value="1"/>
</dbReference>
<evidence type="ECO:0008006" key="3">
    <source>
        <dbReference type="Google" id="ProtNLM"/>
    </source>
</evidence>
<dbReference type="PANTHER" id="PTHR12993:SF28">
    <property type="entry name" value="LMBE FAMILY PROTEIN"/>
    <property type="match status" value="1"/>
</dbReference>
<dbReference type="EMBL" id="MHMH01000001">
    <property type="protein sequence ID" value="OGZ24906.1"/>
    <property type="molecule type" value="Genomic_DNA"/>
</dbReference>
<organism evidence="1 2">
    <name type="scientific">Candidatus Nealsonbacteria bacterium RIFCSPLOWO2_01_FULL_43_32</name>
    <dbReference type="NCBI Taxonomy" id="1801672"/>
    <lineage>
        <taxon>Bacteria</taxon>
        <taxon>Candidatus Nealsoniibacteriota</taxon>
    </lineage>
</organism>
<evidence type="ECO:0000313" key="2">
    <source>
        <dbReference type="Proteomes" id="UP000178647"/>
    </source>
</evidence>
<dbReference type="SUPFAM" id="SSF102588">
    <property type="entry name" value="LmbE-like"/>
    <property type="match status" value="1"/>
</dbReference>
<dbReference type="InterPro" id="IPR003737">
    <property type="entry name" value="GlcNAc_PI_deacetylase-related"/>
</dbReference>
<sequence length="228" mass="25847">MSQKFLVFSAHPDDADFGCSGTVAQLVKEGNEVVYCIVSNGEKGTHKVKVSRQAIISLREKEQRAAAGILGVKKVVFLNEKDGEVENTKALRKKIVKVIRQCRPDVVLSFDPVNLVFDNFRRYHRDHRQAAEAVFDAIFPAAGSDAFFKELKIKPHTIKEAWFFASHSPNLWIDISKTINKKIEALLAHASQISSEKELRKKISGWAKETGQEKHLKYAEKFRKLELL</sequence>